<dbReference type="RefSeq" id="WP_006063732.1">
    <property type="nucleotide sequence ID" value="NZ_KB290831.1"/>
</dbReference>
<accession>L1MGC5</accession>
<dbReference type="Proteomes" id="UP000010445">
    <property type="component" value="Unassembled WGS sequence"/>
</dbReference>
<organism evidence="1 2">
    <name type="scientific">Corynebacterium durum F0235</name>
    <dbReference type="NCBI Taxonomy" id="1035195"/>
    <lineage>
        <taxon>Bacteria</taxon>
        <taxon>Bacillati</taxon>
        <taxon>Actinomycetota</taxon>
        <taxon>Actinomycetes</taxon>
        <taxon>Mycobacteriales</taxon>
        <taxon>Corynebacteriaceae</taxon>
        <taxon>Corynebacterium</taxon>
    </lineage>
</organism>
<dbReference type="OrthoDB" id="7067622at2"/>
<gene>
    <name evidence="1" type="ORF">HMPREF9997_01503</name>
</gene>
<dbReference type="HOGENOM" id="CLU_1823951_0_0_11"/>
<dbReference type="eggNOG" id="ENOG503326F">
    <property type="taxonomic scope" value="Bacteria"/>
</dbReference>
<dbReference type="AlphaFoldDB" id="L1MGC5"/>
<sequence length="142" mass="16622">MTWTEGELYRFYTNKDIVTTYEKMIKSVGSQLGFTHDYIEFNDEKNILFYRDSAMLDSHLENGYHLDHNGEGCFGIESKNISMNHVATLHTFDTLNDFDPYDINLIFKDAYYYLLVLPEPVETSPFSARILRLFSCVLNNTF</sequence>
<comment type="caution">
    <text evidence="1">The sequence shown here is derived from an EMBL/GenBank/DDBJ whole genome shotgun (WGS) entry which is preliminary data.</text>
</comment>
<proteinExistence type="predicted"/>
<reference evidence="1 2" key="1">
    <citation type="submission" date="2012-05" db="EMBL/GenBank/DDBJ databases">
        <authorList>
            <person name="Weinstock G."/>
            <person name="Sodergren E."/>
            <person name="Lobos E.A."/>
            <person name="Fulton L."/>
            <person name="Fulton R."/>
            <person name="Courtney L."/>
            <person name="Fronick C."/>
            <person name="O'Laughlin M."/>
            <person name="Godfrey J."/>
            <person name="Wilson R.M."/>
            <person name="Miner T."/>
            <person name="Farmer C."/>
            <person name="Delehaunty K."/>
            <person name="Cordes M."/>
            <person name="Minx P."/>
            <person name="Tomlinson C."/>
            <person name="Chen J."/>
            <person name="Wollam A."/>
            <person name="Pepin K.H."/>
            <person name="Bhonagiri V."/>
            <person name="Zhang X."/>
            <person name="Suruliraj S."/>
            <person name="Warren W."/>
            <person name="Mitreva M."/>
            <person name="Mardis E.R."/>
            <person name="Wilson R.K."/>
        </authorList>
    </citation>
    <scope>NUCLEOTIDE SEQUENCE [LARGE SCALE GENOMIC DNA]</scope>
    <source>
        <strain evidence="1 2">F0235</strain>
    </source>
</reference>
<evidence type="ECO:0000313" key="2">
    <source>
        <dbReference type="Proteomes" id="UP000010445"/>
    </source>
</evidence>
<evidence type="ECO:0000313" key="1">
    <source>
        <dbReference type="EMBL" id="EKX90288.1"/>
    </source>
</evidence>
<dbReference type="EMBL" id="AMEM01000018">
    <property type="protein sequence ID" value="EKX90288.1"/>
    <property type="molecule type" value="Genomic_DNA"/>
</dbReference>
<protein>
    <submittedName>
        <fullName evidence="1">Uncharacterized protein</fullName>
    </submittedName>
</protein>
<keyword evidence="2" id="KW-1185">Reference proteome</keyword>
<name>L1MGC5_9CORY</name>